<sequence length="101" mass="10420">MTALSVVCAGGCGTPLPLPDRTVAGCLTELPVTLDCRLWCDALSALAALRWRLASHRRRGPRVRLDRPGWCALRPAALPCRGRAAAGCASPAGAASGRAAS</sequence>
<dbReference type="AlphaFoldDB" id="A0AAE3YTK2"/>
<keyword evidence="2" id="KW-1185">Reference proteome</keyword>
<accession>A0AAE3YTK2</accession>
<proteinExistence type="predicted"/>
<protein>
    <submittedName>
        <fullName evidence="1">Uncharacterized protein</fullName>
    </submittedName>
</protein>
<reference evidence="1" key="1">
    <citation type="submission" date="2023-07" db="EMBL/GenBank/DDBJ databases">
        <title>Sequencing the genomes of 1000 actinobacteria strains.</title>
        <authorList>
            <person name="Klenk H.-P."/>
        </authorList>
    </citation>
    <scope>NUCLEOTIDE SEQUENCE</scope>
    <source>
        <strain evidence="1">DSM 44707</strain>
    </source>
</reference>
<name>A0AAE3YTK2_9ACTN</name>
<comment type="caution">
    <text evidence="1">The sequence shown here is derived from an EMBL/GenBank/DDBJ whole genome shotgun (WGS) entry which is preliminary data.</text>
</comment>
<dbReference type="EMBL" id="JAVDYB010000001">
    <property type="protein sequence ID" value="MDR7279668.1"/>
    <property type="molecule type" value="Genomic_DNA"/>
</dbReference>
<evidence type="ECO:0000313" key="2">
    <source>
        <dbReference type="Proteomes" id="UP001183643"/>
    </source>
</evidence>
<dbReference type="Proteomes" id="UP001183643">
    <property type="component" value="Unassembled WGS sequence"/>
</dbReference>
<evidence type="ECO:0000313" key="1">
    <source>
        <dbReference type="EMBL" id="MDR7279668.1"/>
    </source>
</evidence>
<organism evidence="1 2">
    <name type="scientific">Catenuloplanes atrovinosus</name>
    <dbReference type="NCBI Taxonomy" id="137266"/>
    <lineage>
        <taxon>Bacteria</taxon>
        <taxon>Bacillati</taxon>
        <taxon>Actinomycetota</taxon>
        <taxon>Actinomycetes</taxon>
        <taxon>Micromonosporales</taxon>
        <taxon>Micromonosporaceae</taxon>
        <taxon>Catenuloplanes</taxon>
    </lineage>
</organism>
<gene>
    <name evidence="1" type="ORF">J2S41_006446</name>
</gene>